<dbReference type="OrthoDB" id="9971669at2759"/>
<keyword evidence="10 16" id="KW-0828">Tyrosine catabolism</keyword>
<accession>A0A9W8A5Y7</accession>
<dbReference type="InterPro" id="IPR036462">
    <property type="entry name" value="Fumarylacetoacetase_N_sf"/>
</dbReference>
<evidence type="ECO:0000256" key="13">
    <source>
        <dbReference type="PIRSR" id="PIRSR605959-1"/>
    </source>
</evidence>
<evidence type="ECO:0000256" key="16">
    <source>
        <dbReference type="RuleBase" id="RU366008"/>
    </source>
</evidence>
<dbReference type="FunFam" id="3.90.850.10:FF:000004">
    <property type="entry name" value="Fumarylacetoacetase"/>
    <property type="match status" value="1"/>
</dbReference>
<feature type="binding site" evidence="15">
    <location>
        <position position="226"/>
    </location>
    <ligand>
        <name>Ca(2+)</name>
        <dbReference type="ChEBI" id="CHEBI:29108"/>
    </ligand>
</feature>
<keyword evidence="7 16" id="KW-0378">Hydrolase</keyword>
<evidence type="ECO:0000256" key="8">
    <source>
        <dbReference type="ARBA" id="ARBA00022837"/>
    </source>
</evidence>
<name>A0A9W8A5Y7_9FUNG</name>
<dbReference type="GO" id="GO:1902000">
    <property type="term" value="P:homogentisate catabolic process"/>
    <property type="evidence" value="ECO:0007669"/>
    <property type="project" value="TreeGrafter"/>
</dbReference>
<organism evidence="19 20">
    <name type="scientific">Mycoemilia scoparia</name>
    <dbReference type="NCBI Taxonomy" id="417184"/>
    <lineage>
        <taxon>Eukaryota</taxon>
        <taxon>Fungi</taxon>
        <taxon>Fungi incertae sedis</taxon>
        <taxon>Zoopagomycota</taxon>
        <taxon>Kickxellomycotina</taxon>
        <taxon>Kickxellomycetes</taxon>
        <taxon>Kickxellales</taxon>
        <taxon>Kickxellaceae</taxon>
        <taxon>Mycoemilia</taxon>
    </lineage>
</organism>
<dbReference type="EC" id="3.7.1.2" evidence="4 16"/>
<evidence type="ECO:0000256" key="14">
    <source>
        <dbReference type="PIRSR" id="PIRSR605959-2"/>
    </source>
</evidence>
<evidence type="ECO:0000256" key="9">
    <source>
        <dbReference type="ARBA" id="ARBA00022842"/>
    </source>
</evidence>
<evidence type="ECO:0000256" key="2">
    <source>
        <dbReference type="ARBA" id="ARBA00004782"/>
    </source>
</evidence>
<feature type="binding site" evidence="15">
    <location>
        <position position="260"/>
    </location>
    <ligand>
        <name>Ca(2+)</name>
        <dbReference type="ChEBI" id="CHEBI:29108"/>
    </ligand>
</feature>
<dbReference type="EMBL" id="JANBPU010000021">
    <property type="protein sequence ID" value="KAJ1919838.1"/>
    <property type="molecule type" value="Genomic_DNA"/>
</dbReference>
<dbReference type="InterPro" id="IPR011234">
    <property type="entry name" value="Fumarylacetoacetase-like_C"/>
</dbReference>
<feature type="binding site" evidence="14">
    <location>
        <position position="377"/>
    </location>
    <ligand>
        <name>substrate</name>
    </ligand>
</feature>
<evidence type="ECO:0000256" key="7">
    <source>
        <dbReference type="ARBA" id="ARBA00022801"/>
    </source>
</evidence>
<feature type="binding site" evidence="15">
    <location>
        <position position="280"/>
    </location>
    <ligand>
        <name>Mg(2+)</name>
        <dbReference type="ChEBI" id="CHEBI:18420"/>
    </ligand>
</feature>
<comment type="caution">
    <text evidence="19">The sequence shown here is derived from an EMBL/GenBank/DDBJ whole genome shotgun (WGS) entry which is preliminary data.</text>
</comment>
<evidence type="ECO:0000313" key="20">
    <source>
        <dbReference type="Proteomes" id="UP001150538"/>
    </source>
</evidence>
<comment type="similarity">
    <text evidence="3 16">Belongs to the FAH family.</text>
</comment>
<evidence type="ECO:0000256" key="12">
    <source>
        <dbReference type="ARBA" id="ARBA00031740"/>
    </source>
</evidence>
<gene>
    <name evidence="19" type="ORF">H4219_001747</name>
</gene>
<dbReference type="Gene3D" id="2.30.30.230">
    <property type="entry name" value="Fumarylacetoacetase, N-terminal domain"/>
    <property type="match status" value="1"/>
</dbReference>
<dbReference type="GO" id="GO:0006559">
    <property type="term" value="P:L-phenylalanine catabolic process"/>
    <property type="evidence" value="ECO:0007669"/>
    <property type="project" value="UniProtKB-UniRule"/>
</dbReference>
<dbReference type="Pfam" id="PF09298">
    <property type="entry name" value="FAA_hydrolase_N"/>
    <property type="match status" value="1"/>
</dbReference>
<evidence type="ECO:0000256" key="10">
    <source>
        <dbReference type="ARBA" id="ARBA00022878"/>
    </source>
</evidence>
<dbReference type="Gene3D" id="3.90.850.10">
    <property type="entry name" value="Fumarylacetoacetase-like, C-terminal domain"/>
    <property type="match status" value="1"/>
</dbReference>
<evidence type="ECO:0000256" key="5">
    <source>
        <dbReference type="ARBA" id="ARBA00014741"/>
    </source>
</evidence>
<dbReference type="SUPFAM" id="SSF56529">
    <property type="entry name" value="FAH"/>
    <property type="match status" value="1"/>
</dbReference>
<dbReference type="GO" id="GO:0046872">
    <property type="term" value="F:metal ion binding"/>
    <property type="evidence" value="ECO:0007669"/>
    <property type="project" value="UniProtKB-UniRule"/>
</dbReference>
<dbReference type="PANTHER" id="PTHR43069">
    <property type="entry name" value="FUMARYLACETOACETASE"/>
    <property type="match status" value="1"/>
</dbReference>
<feature type="binding site" evidence="15">
    <location>
        <position position="153"/>
    </location>
    <ligand>
        <name>Ca(2+)</name>
        <dbReference type="ChEBI" id="CHEBI:29108"/>
    </ligand>
</feature>
<sequence>MSFTVLTSTLVKVPSDSHFSIYNLPFGIFSIEGEPDEKRRVGVAIGEYVLDLAYLANKGLFDKEFENSGSSPGYVFSQPTLNHFMSLGRPIWKGTRQKLQDFLSNPNRYIVDPTLPQSAGVEATSTLWEREKYLVEQSRAAMHIPANIGDYTDFYASKEHATNVGCMFRGKDNALMPNWVHLPVGYHGRSSSIVVSGTPLHRPSGQRLPNKDQPPVFGPSKRLDFELEMGFFVGPKTNLGEPLTMETVEDHIFGVVLLNDWSARDIQAWEYVPLGPFLGKNFGTTISPWVVTVDALEPFLVPQPKQVPEPLPYLRDTKDSGYDIVLDVELKPNGHDEFSRICRSNLKYMYWTIKQQLVHHTVNGCNIRPGDLCGTGTISGPIEDSYGSLLELSWSGQKDVLVGKDGSITRKFIEDGDEVKLIGYCSNPEGNYIVGFGECVGKILPPKPTPYD</sequence>
<feature type="active site" description="Proton acceptor" evidence="13">
    <location>
        <position position="160"/>
    </location>
</feature>
<protein>
    <recommendedName>
        <fullName evidence="5 16">Fumarylacetoacetase</fullName>
        <ecNumber evidence="4 16">3.7.1.2</ecNumber>
    </recommendedName>
    <alternativeName>
        <fullName evidence="12 16">Fumarylacetoacetate hydrolase</fullName>
    </alternativeName>
</protein>
<keyword evidence="20" id="KW-1185">Reference proteome</keyword>
<keyword evidence="11 16" id="KW-0585">Phenylalanine catabolism</keyword>
<dbReference type="InterPro" id="IPR015377">
    <property type="entry name" value="Fumarylacetoacetase_N"/>
</dbReference>
<feature type="domain" description="Fumarylacetoacetase-like C-terminal" evidence="17">
    <location>
        <begin position="152"/>
        <end position="421"/>
    </location>
</feature>
<evidence type="ECO:0000256" key="3">
    <source>
        <dbReference type="ARBA" id="ARBA00010211"/>
    </source>
</evidence>
<evidence type="ECO:0000256" key="6">
    <source>
        <dbReference type="ARBA" id="ARBA00022723"/>
    </source>
</evidence>
<proteinExistence type="inferred from homology"/>
<keyword evidence="9 15" id="KW-0460">Magnesium</keyword>
<comment type="pathway">
    <text evidence="2 16">Amino-acid degradation; L-phenylalanine degradation; acetoacetate and fumarate from L-phenylalanine: step 6/6.</text>
</comment>
<dbReference type="GO" id="GO:0004334">
    <property type="term" value="F:fumarylacetoacetase activity"/>
    <property type="evidence" value="ECO:0007669"/>
    <property type="project" value="UniProtKB-UniRule"/>
</dbReference>
<dbReference type="NCBIfam" id="TIGR01266">
    <property type="entry name" value="fum_ac_acetase"/>
    <property type="match status" value="1"/>
</dbReference>
<evidence type="ECO:0000313" key="19">
    <source>
        <dbReference type="EMBL" id="KAJ1919838.1"/>
    </source>
</evidence>
<feature type="binding site" evidence="14">
    <location>
        <position position="169"/>
    </location>
    <ligand>
        <name>substrate</name>
    </ligand>
</feature>
<dbReference type="PANTHER" id="PTHR43069:SF2">
    <property type="entry name" value="FUMARYLACETOACETASE"/>
    <property type="match status" value="1"/>
</dbReference>
<evidence type="ECO:0000256" key="4">
    <source>
        <dbReference type="ARBA" id="ARBA00012094"/>
    </source>
</evidence>
<feature type="binding site" evidence="14">
    <location>
        <position position="155"/>
    </location>
    <ligand>
        <name>substrate</name>
    </ligand>
</feature>
<feature type="binding site" evidence="15">
    <location>
        <position position="228"/>
    </location>
    <ligand>
        <name>Ca(2+)</name>
        <dbReference type="ChEBI" id="CHEBI:29108"/>
    </ligand>
</feature>
<dbReference type="Pfam" id="PF01557">
    <property type="entry name" value="FAA_hydrolase"/>
    <property type="match status" value="1"/>
</dbReference>
<dbReference type="InterPro" id="IPR005959">
    <property type="entry name" value="Fumarylacetoacetase"/>
</dbReference>
<evidence type="ECO:0000256" key="11">
    <source>
        <dbReference type="ARBA" id="ARBA00023232"/>
    </source>
</evidence>
<keyword evidence="6 15" id="KW-0479">Metal-binding</keyword>
<feature type="domain" description="Fumarylacetoacetase N-terminal" evidence="18">
    <location>
        <begin position="23"/>
        <end position="145"/>
    </location>
</feature>
<comment type="catalytic activity">
    <reaction evidence="1 16">
        <text>4-fumarylacetoacetate + H2O = acetoacetate + fumarate + H(+)</text>
        <dbReference type="Rhea" id="RHEA:10244"/>
        <dbReference type="ChEBI" id="CHEBI:13705"/>
        <dbReference type="ChEBI" id="CHEBI:15377"/>
        <dbReference type="ChEBI" id="CHEBI:15378"/>
        <dbReference type="ChEBI" id="CHEBI:18034"/>
        <dbReference type="ChEBI" id="CHEBI:29806"/>
        <dbReference type="EC" id="3.7.1.2"/>
    </reaction>
</comment>
<evidence type="ECO:0000256" key="15">
    <source>
        <dbReference type="PIRSR" id="PIRSR605959-3"/>
    </source>
</evidence>
<keyword evidence="8 15" id="KW-0106">Calcium</keyword>
<feature type="binding site" evidence="14">
    <location>
        <position position="267"/>
    </location>
    <ligand>
        <name>substrate</name>
    </ligand>
</feature>
<evidence type="ECO:0000259" key="18">
    <source>
        <dbReference type="Pfam" id="PF09298"/>
    </source>
</evidence>
<feature type="binding site" evidence="14">
    <location>
        <position position="271"/>
    </location>
    <ligand>
        <name>substrate</name>
    </ligand>
</feature>
<feature type="binding site" evidence="15">
    <location>
        <position position="260"/>
    </location>
    <ligand>
        <name>Mg(2+)</name>
        <dbReference type="ChEBI" id="CHEBI:18420"/>
    </ligand>
</feature>
<feature type="binding site" evidence="15">
    <location>
        <position position="284"/>
    </location>
    <ligand>
        <name>Mg(2+)</name>
        <dbReference type="ChEBI" id="CHEBI:18420"/>
    </ligand>
</feature>
<dbReference type="GO" id="GO:0006572">
    <property type="term" value="P:L-tyrosine catabolic process"/>
    <property type="evidence" value="ECO:0007669"/>
    <property type="project" value="UniProtKB-UniRule"/>
</dbReference>
<dbReference type="AlphaFoldDB" id="A0A9W8A5Y7"/>
<dbReference type="SUPFAM" id="SSF63433">
    <property type="entry name" value="Fumarylacetoacetate hydrolase, FAH, N-terminal domain"/>
    <property type="match status" value="1"/>
</dbReference>
<comment type="cofactor">
    <cofactor evidence="16">
        <name>Mg(2+)</name>
        <dbReference type="ChEBI" id="CHEBI:18420"/>
    </cofactor>
    <cofactor evidence="16">
        <name>Ca(2+)</name>
        <dbReference type="ChEBI" id="CHEBI:29108"/>
    </cofactor>
</comment>
<reference evidence="19" key="1">
    <citation type="submission" date="2022-07" db="EMBL/GenBank/DDBJ databases">
        <title>Phylogenomic reconstructions and comparative analyses of Kickxellomycotina fungi.</title>
        <authorList>
            <person name="Reynolds N.K."/>
            <person name="Stajich J.E."/>
            <person name="Barry K."/>
            <person name="Grigoriev I.V."/>
            <person name="Crous P."/>
            <person name="Smith M.E."/>
        </authorList>
    </citation>
    <scope>NUCLEOTIDE SEQUENCE</scope>
    <source>
        <strain evidence="19">NBRC 100468</strain>
    </source>
</reference>
<dbReference type="Proteomes" id="UP001150538">
    <property type="component" value="Unassembled WGS sequence"/>
</dbReference>
<evidence type="ECO:0000256" key="1">
    <source>
        <dbReference type="ARBA" id="ARBA00000353"/>
    </source>
</evidence>
<dbReference type="InterPro" id="IPR036663">
    <property type="entry name" value="Fumarylacetoacetase_C_sf"/>
</dbReference>
<evidence type="ECO:0000259" key="17">
    <source>
        <dbReference type="Pfam" id="PF01557"/>
    </source>
</evidence>